<feature type="region of interest" description="Disordered" evidence="1">
    <location>
        <begin position="1"/>
        <end position="100"/>
    </location>
</feature>
<feature type="non-terminal residue" evidence="2">
    <location>
        <position position="100"/>
    </location>
</feature>
<accession>A0ABN9QVF4</accession>
<evidence type="ECO:0000313" key="3">
    <source>
        <dbReference type="Proteomes" id="UP001189429"/>
    </source>
</evidence>
<dbReference type="Proteomes" id="UP001189429">
    <property type="component" value="Unassembled WGS sequence"/>
</dbReference>
<dbReference type="EMBL" id="CAUYUJ010004342">
    <property type="protein sequence ID" value="CAK0809216.1"/>
    <property type="molecule type" value="Genomic_DNA"/>
</dbReference>
<feature type="compositionally biased region" description="Basic and acidic residues" evidence="1">
    <location>
        <begin position="71"/>
        <end position="81"/>
    </location>
</feature>
<reference evidence="2" key="1">
    <citation type="submission" date="2023-10" db="EMBL/GenBank/DDBJ databases">
        <authorList>
            <person name="Chen Y."/>
            <person name="Shah S."/>
            <person name="Dougan E. K."/>
            <person name="Thang M."/>
            <person name="Chan C."/>
        </authorList>
    </citation>
    <scope>NUCLEOTIDE SEQUENCE [LARGE SCALE GENOMIC DNA]</scope>
</reference>
<organism evidence="2 3">
    <name type="scientific">Prorocentrum cordatum</name>
    <dbReference type="NCBI Taxonomy" id="2364126"/>
    <lineage>
        <taxon>Eukaryota</taxon>
        <taxon>Sar</taxon>
        <taxon>Alveolata</taxon>
        <taxon>Dinophyceae</taxon>
        <taxon>Prorocentrales</taxon>
        <taxon>Prorocentraceae</taxon>
        <taxon>Prorocentrum</taxon>
    </lineage>
</organism>
<evidence type="ECO:0000256" key="1">
    <source>
        <dbReference type="SAM" id="MobiDB-lite"/>
    </source>
</evidence>
<proteinExistence type="predicted"/>
<comment type="caution">
    <text evidence="2">The sequence shown here is derived from an EMBL/GenBank/DDBJ whole genome shotgun (WGS) entry which is preliminary data.</text>
</comment>
<feature type="non-terminal residue" evidence="2">
    <location>
        <position position="1"/>
    </location>
</feature>
<evidence type="ECO:0008006" key="4">
    <source>
        <dbReference type="Google" id="ProtNLM"/>
    </source>
</evidence>
<sequence length="100" mass="10837">VGGYNLVSRVTGKGKKRKGDAKGENGEPQRFGQFGNLDADGVPIEEKDAKDENEKGEKDQAEVVGKPLKGSTERGVPEHWGAKSFWDTDESAPQALPEVR</sequence>
<evidence type="ECO:0000313" key="2">
    <source>
        <dbReference type="EMBL" id="CAK0809216.1"/>
    </source>
</evidence>
<keyword evidence="3" id="KW-1185">Reference proteome</keyword>
<gene>
    <name evidence="2" type="ORF">PCOR1329_LOCUS14527</name>
</gene>
<protein>
    <recommendedName>
        <fullName evidence="4">Hyaluronan/mRNA-binding protein domain-containing protein</fullName>
    </recommendedName>
</protein>
<name>A0ABN9QVF4_9DINO</name>
<feature type="compositionally biased region" description="Basic and acidic residues" evidence="1">
    <location>
        <begin position="44"/>
        <end position="61"/>
    </location>
</feature>